<dbReference type="GO" id="GO:0006888">
    <property type="term" value="P:endoplasmic reticulum to Golgi vesicle-mediated transport"/>
    <property type="evidence" value="ECO:0007669"/>
    <property type="project" value="UniProtKB-UniRule"/>
</dbReference>
<keyword evidence="5" id="KW-0653">Protein transport</keyword>
<evidence type="ECO:0000256" key="6">
    <source>
        <dbReference type="SAM" id="Coils"/>
    </source>
</evidence>
<evidence type="ECO:0000313" key="9">
    <source>
        <dbReference type="Proteomes" id="UP001362899"/>
    </source>
</evidence>
<feature type="transmembrane region" description="Helical" evidence="5">
    <location>
        <begin position="95"/>
        <end position="113"/>
    </location>
</feature>
<comment type="function">
    <text evidence="5">May play a role in anterograde transport of membrane proteins from the endoplasmic reticulum to the Golgi.</text>
</comment>
<evidence type="ECO:0000259" key="7">
    <source>
        <dbReference type="Pfam" id="PF05529"/>
    </source>
</evidence>
<dbReference type="Pfam" id="PF05529">
    <property type="entry name" value="Bap31"/>
    <property type="match status" value="1"/>
</dbReference>
<feature type="coiled-coil region" evidence="6">
    <location>
        <begin position="132"/>
        <end position="166"/>
    </location>
</feature>
<sequence length="190" mass="22702">MTLYYGLVFMVLLIEMVFFLLLVTPIPTAIHVKLFRDLRSPMATKIVRSMKYLFLFIFVLFIDSANRVYRVPDYDPSTMTDRNDILIKKFYNQRNLYLCGFTLFLSFILNRTFKLVKQSSDLKVQLYAADEKESMSLKAEDYKERLERKKTQYKALEEQSAALRKEYYRVCDELSELKGTKRSEERRKDE</sequence>
<organism evidence="8 9">
    <name type="scientific">Starmerella bacillaris</name>
    <name type="common">Yeast</name>
    <name type="synonym">Candida zemplinina</name>
    <dbReference type="NCBI Taxonomy" id="1247836"/>
    <lineage>
        <taxon>Eukaryota</taxon>
        <taxon>Fungi</taxon>
        <taxon>Dikarya</taxon>
        <taxon>Ascomycota</taxon>
        <taxon>Saccharomycotina</taxon>
        <taxon>Dipodascomycetes</taxon>
        <taxon>Dipodascales</taxon>
        <taxon>Trichomonascaceae</taxon>
        <taxon>Starmerella</taxon>
    </lineage>
</organism>
<accession>A0AAV5RGP8</accession>
<evidence type="ECO:0000256" key="5">
    <source>
        <dbReference type="RuleBase" id="RU367026"/>
    </source>
</evidence>
<keyword evidence="2 5" id="KW-0812">Transmembrane</keyword>
<evidence type="ECO:0000256" key="4">
    <source>
        <dbReference type="ARBA" id="ARBA00023136"/>
    </source>
</evidence>
<comment type="caution">
    <text evidence="8">The sequence shown here is derived from an EMBL/GenBank/DDBJ whole genome shotgun (WGS) entry which is preliminary data.</text>
</comment>
<keyword evidence="3 5" id="KW-1133">Transmembrane helix</keyword>
<feature type="domain" description="BAP29/BAP31 transmembrane" evidence="7">
    <location>
        <begin position="1"/>
        <end position="126"/>
    </location>
</feature>
<keyword evidence="5" id="KW-0931">ER-Golgi transport</keyword>
<evidence type="ECO:0000256" key="3">
    <source>
        <dbReference type="ARBA" id="ARBA00022989"/>
    </source>
</evidence>
<dbReference type="PANTHER" id="PTHR12701">
    <property type="entry name" value="BCR-ASSOCIATED PROTEIN, BAP"/>
    <property type="match status" value="1"/>
</dbReference>
<dbReference type="GO" id="GO:0070973">
    <property type="term" value="P:protein localization to endoplasmic reticulum exit site"/>
    <property type="evidence" value="ECO:0007669"/>
    <property type="project" value="UniProtKB-UniRule"/>
</dbReference>
<feature type="transmembrane region" description="Helical" evidence="5">
    <location>
        <begin position="52"/>
        <end position="69"/>
    </location>
</feature>
<evidence type="ECO:0000256" key="2">
    <source>
        <dbReference type="ARBA" id="ARBA00022692"/>
    </source>
</evidence>
<gene>
    <name evidence="8" type="ORF">DASB73_012200</name>
</gene>
<dbReference type="AlphaFoldDB" id="A0AAV5RGP8"/>
<name>A0AAV5RGP8_STABA</name>
<keyword evidence="5" id="KW-0256">Endoplasmic reticulum</keyword>
<dbReference type="InterPro" id="IPR040463">
    <property type="entry name" value="BAP29/BAP31_N"/>
</dbReference>
<dbReference type="InterPro" id="IPR008417">
    <property type="entry name" value="BAP29/BAP31"/>
</dbReference>
<keyword evidence="6" id="KW-0175">Coiled coil</keyword>
<keyword evidence="9" id="KW-1185">Reference proteome</keyword>
<dbReference type="EMBL" id="BTGC01000003">
    <property type="protein sequence ID" value="GMM50262.1"/>
    <property type="molecule type" value="Genomic_DNA"/>
</dbReference>
<protein>
    <recommendedName>
        <fullName evidence="5">Endoplasmic reticulum transmembrane protein</fullName>
    </recommendedName>
</protein>
<proteinExistence type="inferred from homology"/>
<dbReference type="GO" id="GO:0006886">
    <property type="term" value="P:intracellular protein transport"/>
    <property type="evidence" value="ECO:0007669"/>
    <property type="project" value="UniProtKB-UniRule"/>
</dbReference>
<keyword evidence="4 5" id="KW-0472">Membrane</keyword>
<evidence type="ECO:0000313" key="8">
    <source>
        <dbReference type="EMBL" id="GMM50262.1"/>
    </source>
</evidence>
<comment type="subcellular location">
    <subcellularLocation>
        <location evidence="5">Endoplasmic reticulum membrane</location>
        <topology evidence="5">Multi-pass membrane protein</topology>
    </subcellularLocation>
    <subcellularLocation>
        <location evidence="1">Membrane</location>
        <topology evidence="1">Multi-pass membrane protein</topology>
    </subcellularLocation>
</comment>
<feature type="transmembrane region" description="Helical" evidence="5">
    <location>
        <begin position="6"/>
        <end position="32"/>
    </location>
</feature>
<dbReference type="Proteomes" id="UP001362899">
    <property type="component" value="Unassembled WGS sequence"/>
</dbReference>
<comment type="similarity">
    <text evidence="5">Belongs to the BCAP29/BCAP31 family.</text>
</comment>
<keyword evidence="5" id="KW-0813">Transport</keyword>
<dbReference type="GO" id="GO:0005789">
    <property type="term" value="C:endoplasmic reticulum membrane"/>
    <property type="evidence" value="ECO:0007669"/>
    <property type="project" value="UniProtKB-SubCell"/>
</dbReference>
<dbReference type="PANTHER" id="PTHR12701:SF20">
    <property type="entry name" value="ENDOPLASMIC RETICULUM TRANSMEMBRANE PROTEIN"/>
    <property type="match status" value="1"/>
</dbReference>
<evidence type="ECO:0000256" key="1">
    <source>
        <dbReference type="ARBA" id="ARBA00004141"/>
    </source>
</evidence>
<reference evidence="8 9" key="1">
    <citation type="journal article" date="2023" name="Elife">
        <title>Identification of key yeast species and microbe-microbe interactions impacting larval growth of Drosophila in the wild.</title>
        <authorList>
            <person name="Mure A."/>
            <person name="Sugiura Y."/>
            <person name="Maeda R."/>
            <person name="Honda K."/>
            <person name="Sakurai N."/>
            <person name="Takahashi Y."/>
            <person name="Watada M."/>
            <person name="Katoh T."/>
            <person name="Gotoh A."/>
            <person name="Gotoh Y."/>
            <person name="Taniguchi I."/>
            <person name="Nakamura K."/>
            <person name="Hayashi T."/>
            <person name="Katayama T."/>
            <person name="Uemura T."/>
            <person name="Hattori Y."/>
        </authorList>
    </citation>
    <scope>NUCLEOTIDE SEQUENCE [LARGE SCALE GENOMIC DNA]</scope>
    <source>
        <strain evidence="8 9">SB-73</strain>
    </source>
</reference>